<reference evidence="1 2" key="1">
    <citation type="submission" date="2011-04" db="EMBL/GenBank/DDBJ databases">
        <title>The Genome Sequence of Clostridium citroniae WAL-19142.</title>
        <authorList>
            <consortium name="The Broad Institute Genome Sequencing Platform"/>
            <person name="Earl A."/>
            <person name="Ward D."/>
            <person name="Feldgarden M."/>
            <person name="Gevers D."/>
            <person name="Warren Y.A."/>
            <person name="Tyrrell K.L."/>
            <person name="Citron D.M."/>
            <person name="Goldstein E.J."/>
            <person name="Daigneault M."/>
            <person name="Allen-Vercoe E."/>
            <person name="Young S.K."/>
            <person name="Zeng Q."/>
            <person name="Gargeya S."/>
            <person name="Fitzgerald M."/>
            <person name="Haas B."/>
            <person name="Abouelleil A."/>
            <person name="Alvarado L."/>
            <person name="Arachchi H.M."/>
            <person name="Berlin A."/>
            <person name="Brown A."/>
            <person name="Chapman S.B."/>
            <person name="Chen Z."/>
            <person name="Dunbar C."/>
            <person name="Freedman E."/>
            <person name="Gearin G."/>
            <person name="Gellesch M."/>
            <person name="Goldberg J."/>
            <person name="Griggs A."/>
            <person name="Gujja S."/>
            <person name="Heilman E.R."/>
            <person name="Heiman D."/>
            <person name="Howarth C."/>
            <person name="Larson L."/>
            <person name="Lui A."/>
            <person name="MacDonald P.J."/>
            <person name="Mehta T."/>
            <person name="Montmayeur A."/>
            <person name="Murphy C."/>
            <person name="Neiman D."/>
            <person name="Pearson M."/>
            <person name="Priest M."/>
            <person name="Roberts A."/>
            <person name="Saif S."/>
            <person name="Shea T."/>
            <person name="Shenoy N."/>
            <person name="Sisk P."/>
            <person name="Stolte C."/>
            <person name="Sykes S."/>
            <person name="White J."/>
            <person name="Yandava C."/>
            <person name="Wortman J."/>
            <person name="Nusbaum C."/>
            <person name="Birren B."/>
        </authorList>
    </citation>
    <scope>NUCLEOTIDE SEQUENCE [LARGE SCALE GENOMIC DNA]</scope>
    <source>
        <strain evidence="1 2">WAL-19142</strain>
    </source>
</reference>
<evidence type="ECO:0008006" key="3">
    <source>
        <dbReference type="Google" id="ProtNLM"/>
    </source>
</evidence>
<accession>A0A0J9C9G3</accession>
<dbReference type="PANTHER" id="PTHR35810:SF1">
    <property type="entry name" value="CYTOPLASMIC PROTEIN"/>
    <property type="match status" value="1"/>
</dbReference>
<comment type="caution">
    <text evidence="1">The sequence shown here is derived from an EMBL/GenBank/DDBJ whole genome shotgun (WGS) entry which is preliminary data.</text>
</comment>
<dbReference type="RefSeq" id="WP_048929565.1">
    <property type="nucleotide sequence ID" value="NZ_KQ235876.1"/>
</dbReference>
<dbReference type="AlphaFoldDB" id="A0A0J9C9G3"/>
<dbReference type="EMBL" id="ADLK01000013">
    <property type="protein sequence ID" value="KMW21803.1"/>
    <property type="molecule type" value="Genomic_DNA"/>
</dbReference>
<gene>
    <name evidence="1" type="ORF">HMPREF9470_01552</name>
</gene>
<dbReference type="PATRIC" id="fig|742734.4.peg.1659"/>
<dbReference type="GeneID" id="93166108"/>
<name>A0A0J9C9G3_9FIRM</name>
<dbReference type="Pfam" id="PF13310">
    <property type="entry name" value="Virulence_RhuM"/>
    <property type="match status" value="1"/>
</dbReference>
<evidence type="ECO:0000313" key="1">
    <source>
        <dbReference type="EMBL" id="KMW21803.1"/>
    </source>
</evidence>
<organism evidence="1 2">
    <name type="scientific">[Clostridium] citroniae WAL-19142</name>
    <dbReference type="NCBI Taxonomy" id="742734"/>
    <lineage>
        <taxon>Bacteria</taxon>
        <taxon>Bacillati</taxon>
        <taxon>Bacillota</taxon>
        <taxon>Clostridia</taxon>
        <taxon>Lachnospirales</taxon>
        <taxon>Lachnospiraceae</taxon>
        <taxon>Enterocloster</taxon>
    </lineage>
</organism>
<dbReference type="Proteomes" id="UP000037392">
    <property type="component" value="Unassembled WGS sequence"/>
</dbReference>
<evidence type="ECO:0000313" key="2">
    <source>
        <dbReference type="Proteomes" id="UP000037392"/>
    </source>
</evidence>
<dbReference type="PIRSF" id="PIRSF015268">
    <property type="entry name" value="Virulence_RhuM"/>
    <property type="match status" value="1"/>
</dbReference>
<dbReference type="InterPro" id="IPR011204">
    <property type="entry name" value="Virulence_RhuM-like"/>
</dbReference>
<proteinExistence type="predicted"/>
<sequence length="337" mass="39245">MAGEEKVEKSNILMYTTEDGVTKVEVTFDNDTVWLSLDQIADLFQRNKSTISRHIKNIFLEGELSRNSVVANFATTGSDGKRYHVDFYNLDVIISVGYRVKSLRGTQFRIWATNILKEYMIKGFALDDERLKNLGGGNYFDELLARIRDIRSSEKVFWRKVLEIYATSIDYNPKAESSVQFFKQVQNKMHWAAHKHTAAEVIYQRADADKDNMGLTTWSGKRIKLSDVEVAKNYLDEKELDALNKIVTAYLDIAEVHALNQEPMYMKDWLETIDDYLRMTRRDILTTKGKVTHQQALEKAYLEYKKYKRNQEYILSPVECHFLESIGELDKLDEKNN</sequence>
<dbReference type="PANTHER" id="PTHR35810">
    <property type="entry name" value="CYTOPLASMIC PROTEIN-RELATED"/>
    <property type="match status" value="1"/>
</dbReference>
<protein>
    <recommendedName>
        <fullName evidence="3">Bro-N domain-containing protein</fullName>
    </recommendedName>
</protein>
<dbReference type="OrthoDB" id="9802752at2"/>